<evidence type="ECO:0000313" key="2">
    <source>
        <dbReference type="Proteomes" id="UP000619355"/>
    </source>
</evidence>
<reference evidence="2" key="1">
    <citation type="journal article" date="2019" name="Int. J. Syst. Evol. Microbiol.">
        <title>The Global Catalogue of Microorganisms (GCM) 10K type strain sequencing project: providing services to taxonomists for standard genome sequencing and annotation.</title>
        <authorList>
            <consortium name="The Broad Institute Genomics Platform"/>
            <consortium name="The Broad Institute Genome Sequencing Center for Infectious Disease"/>
            <person name="Wu L."/>
            <person name="Ma J."/>
        </authorList>
    </citation>
    <scope>NUCLEOTIDE SEQUENCE [LARGE SCALE GENOMIC DNA]</scope>
    <source>
        <strain evidence="2">JCM 4253</strain>
    </source>
</reference>
<evidence type="ECO:0000313" key="1">
    <source>
        <dbReference type="EMBL" id="GHG62083.1"/>
    </source>
</evidence>
<organism evidence="1 2">
    <name type="scientific">Streptomyces capoamus</name>
    <dbReference type="NCBI Taxonomy" id="68183"/>
    <lineage>
        <taxon>Bacteria</taxon>
        <taxon>Bacillati</taxon>
        <taxon>Actinomycetota</taxon>
        <taxon>Actinomycetes</taxon>
        <taxon>Kitasatosporales</taxon>
        <taxon>Streptomycetaceae</taxon>
        <taxon>Streptomyces</taxon>
    </lineage>
</organism>
<keyword evidence="2" id="KW-1185">Reference proteome</keyword>
<protein>
    <submittedName>
        <fullName evidence="1">Uncharacterized protein</fullName>
    </submittedName>
</protein>
<gene>
    <name evidence="1" type="ORF">GCM10018980_51720</name>
</gene>
<dbReference type="AlphaFoldDB" id="A0A919KDD7"/>
<accession>A0A919KDD7</accession>
<sequence>MTDLPSRFHATPTEIDAYLRTILAEDVYLRFQQTIGEHAIAQTIEDTGTVRAAADNEGLYSNDWREGWDDAIARVDPDQNGPYPVELVEFGEGGKPQPVSGVLPPRDAVCANPECRHSGADHHHGDTKCWARLPRTRQPNGAWSAVPICPCDAFQPAL</sequence>
<dbReference type="RefSeq" id="WP_189984603.1">
    <property type="nucleotide sequence ID" value="NZ_BNBF01000017.1"/>
</dbReference>
<dbReference type="EMBL" id="BNBF01000017">
    <property type="protein sequence ID" value="GHG62083.1"/>
    <property type="molecule type" value="Genomic_DNA"/>
</dbReference>
<dbReference type="Proteomes" id="UP000619355">
    <property type="component" value="Unassembled WGS sequence"/>
</dbReference>
<comment type="caution">
    <text evidence="1">The sequence shown here is derived from an EMBL/GenBank/DDBJ whole genome shotgun (WGS) entry which is preliminary data.</text>
</comment>
<name>A0A919KDD7_9ACTN</name>
<proteinExistence type="predicted"/>